<sequence>MKNKKIKRISGSTLTIGLHALMQNRVFKLVSTVAPEKIKLTPEEMAEWRKRIDYEDDAARTVVASEDTAKLNHIDHARSRALTSLFGDIRQGIKSIKAEKHQAGVRLKLIVDTYKNIQRENTTLQTQTVKGLLIDLEKPELVPHIAALDLRYAIDVLKAKNEEFEMIFSRRADSKKLHVINKSRDVRKENDEMIEKVYSHIEASLIYAANEADQHLISDLIDGLNVVSNEIKLSRNESIAQRKAAKKRKNKKPEGKEPEKKPDDKQKPGREEDPGEDKI</sequence>
<dbReference type="EMBL" id="AGWK01000059">
    <property type="protein sequence ID" value="EHO65995.1"/>
    <property type="molecule type" value="Genomic_DNA"/>
</dbReference>
<dbReference type="Pfam" id="PF19775">
    <property type="entry name" value="DUF6261"/>
    <property type="match status" value="1"/>
</dbReference>
<proteinExistence type="predicted"/>
<gene>
    <name evidence="2" type="ORF">HMPREF9140_02005</name>
</gene>
<reference evidence="2 3" key="1">
    <citation type="submission" date="2011-12" db="EMBL/GenBank/DDBJ databases">
        <title>The Genome Sequence of Prevotella micans F0438.</title>
        <authorList>
            <consortium name="The Broad Institute Genome Sequencing Platform"/>
            <person name="Earl A."/>
            <person name="Ward D."/>
            <person name="Feldgarden M."/>
            <person name="Gevers D."/>
            <person name="Izard J."/>
            <person name="Baranova O.V."/>
            <person name="Blanton J.M."/>
            <person name="Wade W.G."/>
            <person name="Dewhirst F.E."/>
            <person name="Young S.K."/>
            <person name="Zeng Q."/>
            <person name="Gargeya S."/>
            <person name="Fitzgerald M."/>
            <person name="Haas B."/>
            <person name="Abouelleil A."/>
            <person name="Alvarado L."/>
            <person name="Arachchi H.M."/>
            <person name="Berlin A."/>
            <person name="Chapman S.B."/>
            <person name="Gearin G."/>
            <person name="Goldberg J."/>
            <person name="Griggs A."/>
            <person name="Gujja S."/>
            <person name="Hansen M."/>
            <person name="Heiman D."/>
            <person name="Howarth C."/>
            <person name="Larimer J."/>
            <person name="Lui A."/>
            <person name="MacDonald P.J.P."/>
            <person name="McCowen C."/>
            <person name="Montmayeur A."/>
            <person name="Murphy C."/>
            <person name="Neiman D."/>
            <person name="Pearson M."/>
            <person name="Priest M."/>
            <person name="Roberts A."/>
            <person name="Saif S."/>
            <person name="Shea T."/>
            <person name="Sisk P."/>
            <person name="Stolte C."/>
            <person name="Sykes S."/>
            <person name="Wortman J."/>
            <person name="Nusbaum C."/>
            <person name="Birren B."/>
        </authorList>
    </citation>
    <scope>NUCLEOTIDE SEQUENCE [LARGE SCALE GENOMIC DNA]</scope>
    <source>
        <strain evidence="2 3">F0438</strain>
    </source>
</reference>
<organism evidence="2 3">
    <name type="scientific">Prevotella micans F0438</name>
    <dbReference type="NCBI Taxonomy" id="883158"/>
    <lineage>
        <taxon>Bacteria</taxon>
        <taxon>Pseudomonadati</taxon>
        <taxon>Bacteroidota</taxon>
        <taxon>Bacteroidia</taxon>
        <taxon>Bacteroidales</taxon>
        <taxon>Prevotellaceae</taxon>
        <taxon>Prevotella</taxon>
    </lineage>
</organism>
<comment type="caution">
    <text evidence="2">The sequence shown here is derived from an EMBL/GenBank/DDBJ whole genome shotgun (WGS) entry which is preliminary data.</text>
</comment>
<feature type="compositionally biased region" description="Basic and acidic residues" evidence="1">
    <location>
        <begin position="252"/>
        <end position="279"/>
    </location>
</feature>
<evidence type="ECO:0000313" key="2">
    <source>
        <dbReference type="EMBL" id="EHO65995.1"/>
    </source>
</evidence>
<keyword evidence="3" id="KW-1185">Reference proteome</keyword>
<dbReference type="PATRIC" id="fig|883158.3.peg.2008"/>
<dbReference type="AlphaFoldDB" id="H1Q517"/>
<evidence type="ECO:0000313" key="3">
    <source>
        <dbReference type="Proteomes" id="UP000016023"/>
    </source>
</evidence>
<name>H1Q517_9BACT</name>
<protein>
    <submittedName>
        <fullName evidence="2">Uncharacterized protein</fullName>
    </submittedName>
</protein>
<accession>H1Q517</accession>
<dbReference type="InterPro" id="IPR046228">
    <property type="entry name" value="DUF6261"/>
</dbReference>
<dbReference type="RefSeq" id="WP_006953698.1">
    <property type="nucleotide sequence ID" value="NZ_JH594523.1"/>
</dbReference>
<evidence type="ECO:0000256" key="1">
    <source>
        <dbReference type="SAM" id="MobiDB-lite"/>
    </source>
</evidence>
<dbReference type="HOGENOM" id="CLU_057108_1_0_10"/>
<feature type="region of interest" description="Disordered" evidence="1">
    <location>
        <begin position="237"/>
        <end position="279"/>
    </location>
</feature>
<dbReference type="Proteomes" id="UP000016023">
    <property type="component" value="Unassembled WGS sequence"/>
</dbReference>